<reference evidence="1 2" key="1">
    <citation type="submission" date="2019-04" db="EMBL/GenBank/DDBJ databases">
        <title>Isolation and culture of sulfate reducing bacteria from the cold seep of the South China Sea.</title>
        <authorList>
            <person name="Sun C."/>
            <person name="Liu R."/>
        </authorList>
    </citation>
    <scope>NUCLEOTIDE SEQUENCE [LARGE SCALE GENOMIC DNA]</scope>
    <source>
        <strain evidence="1 2">CS1</strain>
    </source>
</reference>
<name>A0ABX6NE04_9BACT</name>
<dbReference type="EMBL" id="CP039543">
    <property type="protein sequence ID" value="QJT08835.1"/>
    <property type="molecule type" value="Genomic_DNA"/>
</dbReference>
<protein>
    <recommendedName>
        <fullName evidence="3">GIY-YIG domain-containing protein</fullName>
    </recommendedName>
</protein>
<gene>
    <name evidence="1" type="ORF">E8L03_07795</name>
</gene>
<proteinExistence type="predicted"/>
<sequence>MYDNILENLREERWQPLTYENIAYCSDFPGVYVITFLGSEGEKFSYKRTCYVGMTNRALRVRIRAFYKSATSRKSGHSGGRTCQRVLEQLDKFGSKKYQITKNDLLFIEIPFMLRHGEQEPFRTARIEYIEKLVQIKVMQATSGKGPLLNSACMRRSEIPTPEFKQRIATLLQ</sequence>
<dbReference type="Proteomes" id="UP000503251">
    <property type="component" value="Chromosome"/>
</dbReference>
<evidence type="ECO:0000313" key="2">
    <source>
        <dbReference type="Proteomes" id="UP000503251"/>
    </source>
</evidence>
<organism evidence="1 2">
    <name type="scientific">Oceanidesulfovibrio marinus</name>
    <dbReference type="NCBI Taxonomy" id="370038"/>
    <lineage>
        <taxon>Bacteria</taxon>
        <taxon>Pseudomonadati</taxon>
        <taxon>Thermodesulfobacteriota</taxon>
        <taxon>Desulfovibrionia</taxon>
        <taxon>Desulfovibrionales</taxon>
        <taxon>Desulfovibrionaceae</taxon>
        <taxon>Oceanidesulfovibrio</taxon>
    </lineage>
</organism>
<dbReference type="RefSeq" id="WP_171267019.1">
    <property type="nucleotide sequence ID" value="NZ_CP039543.1"/>
</dbReference>
<evidence type="ECO:0000313" key="1">
    <source>
        <dbReference type="EMBL" id="QJT08835.1"/>
    </source>
</evidence>
<accession>A0ABX6NE04</accession>
<evidence type="ECO:0008006" key="3">
    <source>
        <dbReference type="Google" id="ProtNLM"/>
    </source>
</evidence>
<keyword evidence="2" id="KW-1185">Reference proteome</keyword>